<evidence type="ECO:0000256" key="12">
    <source>
        <dbReference type="PIRSR" id="PIRSR605502-1"/>
    </source>
</evidence>
<dbReference type="GO" id="GO:0005739">
    <property type="term" value="C:mitochondrion"/>
    <property type="evidence" value="ECO:0007669"/>
    <property type="project" value="TreeGrafter"/>
</dbReference>
<proteinExistence type="inferred from homology"/>
<name>C5LFE7_PERM5</name>
<keyword evidence="3" id="KW-0378">Hydrolase</keyword>
<evidence type="ECO:0000256" key="5">
    <source>
        <dbReference type="ARBA" id="ARBA00042398"/>
    </source>
</evidence>
<accession>C5LFE7</accession>
<organism evidence="14">
    <name type="scientific">Perkinsus marinus (strain ATCC 50983 / TXsc)</name>
    <dbReference type="NCBI Taxonomy" id="423536"/>
    <lineage>
        <taxon>Eukaryota</taxon>
        <taxon>Sar</taxon>
        <taxon>Alveolata</taxon>
        <taxon>Perkinsozoa</taxon>
        <taxon>Perkinsea</taxon>
        <taxon>Perkinsida</taxon>
        <taxon>Perkinsidae</taxon>
        <taxon>Perkinsus</taxon>
    </lineage>
</organism>
<dbReference type="GeneID" id="9037516"/>
<evidence type="ECO:0000256" key="3">
    <source>
        <dbReference type="ARBA" id="ARBA00022801"/>
    </source>
</evidence>
<keyword evidence="14" id="KW-1185">Reference proteome</keyword>
<evidence type="ECO:0000256" key="9">
    <source>
        <dbReference type="ARBA" id="ARBA00043187"/>
    </source>
</evidence>
<dbReference type="AlphaFoldDB" id="C5LFE7"/>
<dbReference type="EMBL" id="GG681440">
    <property type="protein sequence ID" value="EER04546.1"/>
    <property type="molecule type" value="Genomic_DNA"/>
</dbReference>
<comment type="cofactor">
    <cofactor evidence="12">
        <name>Mg(2+)</name>
        <dbReference type="ChEBI" id="CHEBI:18420"/>
    </cofactor>
    <text evidence="12">Binds 2 magnesium ions per subunit.</text>
</comment>
<dbReference type="SUPFAM" id="SSF101478">
    <property type="entry name" value="ADP-ribosylglycohydrolase"/>
    <property type="match status" value="1"/>
</dbReference>
<evidence type="ECO:0000256" key="8">
    <source>
        <dbReference type="ARBA" id="ARBA00042850"/>
    </source>
</evidence>
<dbReference type="GO" id="GO:0046872">
    <property type="term" value="F:metal ion binding"/>
    <property type="evidence" value="ECO:0007669"/>
    <property type="project" value="UniProtKB-KW"/>
</dbReference>
<evidence type="ECO:0000256" key="7">
    <source>
        <dbReference type="ARBA" id="ARBA00042722"/>
    </source>
</evidence>
<dbReference type="InterPro" id="IPR036705">
    <property type="entry name" value="Ribosyl_crysJ1_sf"/>
</dbReference>
<dbReference type="Gene3D" id="1.10.4080.10">
    <property type="entry name" value="ADP-ribosylation/Crystallin J1"/>
    <property type="match status" value="1"/>
</dbReference>
<dbReference type="GO" id="GO:0005634">
    <property type="term" value="C:nucleus"/>
    <property type="evidence" value="ECO:0007669"/>
    <property type="project" value="TreeGrafter"/>
</dbReference>
<sequence>MSAATGKSLSPVVSANLSVLQSRIRGMLLGAVVGDCFGTRFCDIGVNALPMAEVAESLSYRAMAPSLAKLSGGQWLFRQSCNGYMMLNATKNVLNGGDSAHLRQSFVDLINDPDMNHLKWGAGIGSVLHGEVPKSNTLRGNTVMIRTLPAALFPDGEYETVFEQMAGAVPTHDVAKDRAKCLAEIARNAVRTGVCDLSLIKDSRTISALQLATPVNYSEVSMDVQRRLAARIGNDSMASTALPIVAFAIKQGLVGEEVHGADEDADLGGATLTPAMLCPDILNSSNKIDFAEQYYDETENASPTYGQNEMHLILSWAISCGGDTRANACLAGAIAGATYGAEQIPHEWRVTCEGTKEALRVADRVFEEVYLDNPTLAESIARSISTPVKATAE</sequence>
<dbReference type="RefSeq" id="XP_002772730.1">
    <property type="nucleotide sequence ID" value="XM_002772684.1"/>
</dbReference>
<dbReference type="GO" id="GO:0004649">
    <property type="term" value="F:poly(ADP-ribose) glycohydrolase activity"/>
    <property type="evidence" value="ECO:0007669"/>
    <property type="project" value="UniProtKB-EC"/>
</dbReference>
<dbReference type="EC" id="3.2.1.143" evidence="2"/>
<feature type="binding site" evidence="12">
    <location>
        <position position="323"/>
    </location>
    <ligand>
        <name>Mg(2+)</name>
        <dbReference type="ChEBI" id="CHEBI:18420"/>
        <label>1</label>
    </ligand>
</feature>
<reference evidence="13 14" key="1">
    <citation type="submission" date="2008-07" db="EMBL/GenBank/DDBJ databases">
        <authorList>
            <person name="El-Sayed N."/>
            <person name="Caler E."/>
            <person name="Inman J."/>
            <person name="Amedeo P."/>
            <person name="Hass B."/>
            <person name="Wortman J."/>
        </authorList>
    </citation>
    <scope>NUCLEOTIDE SEQUENCE [LARGE SCALE GENOMIC DNA]</scope>
    <source>
        <strain evidence="14">ATCC 50983 / TXsc</strain>
    </source>
</reference>
<evidence type="ECO:0000313" key="14">
    <source>
        <dbReference type="Proteomes" id="UP000007800"/>
    </source>
</evidence>
<evidence type="ECO:0000256" key="2">
    <source>
        <dbReference type="ARBA" id="ARBA00012255"/>
    </source>
</evidence>
<keyword evidence="12" id="KW-0460">Magnesium</keyword>
<protein>
    <recommendedName>
        <fullName evidence="4">ADP-ribosylhydrolase ARH3</fullName>
        <ecNumber evidence="2">3.2.1.143</ecNumber>
    </recommendedName>
    <alternativeName>
        <fullName evidence="5">ADP-ribose glycohydrolase ARH3</fullName>
    </alternativeName>
    <alternativeName>
        <fullName evidence="6">ADP-ribosylhydrolase 3</fullName>
    </alternativeName>
    <alternativeName>
        <fullName evidence="9">O-acetyl-ADP-ribose deacetylase ARH3</fullName>
    </alternativeName>
    <alternativeName>
        <fullName evidence="10">Poly(ADP-ribose) glycohydrolase ARH3</fullName>
    </alternativeName>
    <alternativeName>
        <fullName evidence="8">[Protein ADP-ribosylarginine] hydrolase-like protein 2</fullName>
    </alternativeName>
    <alternativeName>
        <fullName evidence="7">[Protein ADP-ribosylserine] hydrolase</fullName>
    </alternativeName>
</protein>
<dbReference type="OrthoDB" id="410104at2759"/>
<evidence type="ECO:0000256" key="6">
    <source>
        <dbReference type="ARBA" id="ARBA00042471"/>
    </source>
</evidence>
<dbReference type="Pfam" id="PF03747">
    <property type="entry name" value="ADP_ribosyl_GH"/>
    <property type="match status" value="1"/>
</dbReference>
<evidence type="ECO:0000313" key="13">
    <source>
        <dbReference type="EMBL" id="EER04546.1"/>
    </source>
</evidence>
<gene>
    <name evidence="13" type="ORF">Pmar_PMAR004654</name>
</gene>
<evidence type="ECO:0000256" key="10">
    <source>
        <dbReference type="ARBA" id="ARBA00043193"/>
    </source>
</evidence>
<comment type="similarity">
    <text evidence="1">Belongs to the ADP-ribosylglycohydrolase family.</text>
</comment>
<evidence type="ECO:0000256" key="4">
    <source>
        <dbReference type="ARBA" id="ARBA00041057"/>
    </source>
</evidence>
<dbReference type="InParanoid" id="C5LFE7"/>
<evidence type="ECO:0000256" key="1">
    <source>
        <dbReference type="ARBA" id="ARBA00010702"/>
    </source>
</evidence>
<evidence type="ECO:0000256" key="11">
    <source>
        <dbReference type="ARBA" id="ARBA00049015"/>
    </source>
</evidence>
<dbReference type="InterPro" id="IPR050792">
    <property type="entry name" value="ADP-ribosylglycohydrolase"/>
</dbReference>
<comment type="catalytic activity">
    <reaction evidence="11">
        <text>alpha-NAD(+) + H2O = ADP-D-ribose + nicotinamide + H(+)</text>
        <dbReference type="Rhea" id="RHEA:68792"/>
        <dbReference type="ChEBI" id="CHEBI:15377"/>
        <dbReference type="ChEBI" id="CHEBI:15378"/>
        <dbReference type="ChEBI" id="CHEBI:17154"/>
        <dbReference type="ChEBI" id="CHEBI:57967"/>
        <dbReference type="ChEBI" id="CHEBI:77017"/>
    </reaction>
</comment>
<dbReference type="PANTHER" id="PTHR16222:SF24">
    <property type="entry name" value="ADP-RIBOSYLHYDROLASE ARH3"/>
    <property type="match status" value="1"/>
</dbReference>
<dbReference type="InterPro" id="IPR005502">
    <property type="entry name" value="Ribosyl_crysJ1"/>
</dbReference>
<dbReference type="PANTHER" id="PTHR16222">
    <property type="entry name" value="ADP-RIBOSYLGLYCOHYDROLASE"/>
    <property type="match status" value="1"/>
</dbReference>
<dbReference type="Proteomes" id="UP000007800">
    <property type="component" value="Unassembled WGS sequence"/>
</dbReference>
<keyword evidence="12" id="KW-0479">Metal-binding</keyword>